<dbReference type="InterPro" id="IPR036164">
    <property type="entry name" value="bL21-like_sf"/>
</dbReference>
<gene>
    <name evidence="6 8" type="primary">rplU</name>
    <name evidence="8" type="ORF">JBF11_00675</name>
</gene>
<dbReference type="InterPro" id="IPR018258">
    <property type="entry name" value="Ribosomal_bL21_CS"/>
</dbReference>
<comment type="function">
    <text evidence="6 7">This protein binds to 23S rRNA in the presence of protein L20.</text>
</comment>
<evidence type="ECO:0000256" key="2">
    <source>
        <dbReference type="ARBA" id="ARBA00022730"/>
    </source>
</evidence>
<organism evidence="8 9">
    <name type="scientific">Taurinivorans muris</name>
    <dbReference type="NCBI Taxonomy" id="2787751"/>
    <lineage>
        <taxon>Bacteria</taxon>
        <taxon>Pseudomonadati</taxon>
        <taxon>Thermodesulfobacteriota</taxon>
        <taxon>Desulfovibrionia</taxon>
        <taxon>Desulfovibrionales</taxon>
        <taxon>Desulfovibrionaceae</taxon>
        <taxon>Taurinivorans</taxon>
    </lineage>
</organism>
<evidence type="ECO:0000256" key="4">
    <source>
        <dbReference type="ARBA" id="ARBA00022980"/>
    </source>
</evidence>
<evidence type="ECO:0000256" key="7">
    <source>
        <dbReference type="RuleBase" id="RU000562"/>
    </source>
</evidence>
<keyword evidence="3 6" id="KW-0694">RNA-binding</keyword>
<dbReference type="PROSITE" id="PS01169">
    <property type="entry name" value="RIBOSOMAL_L21"/>
    <property type="match status" value="1"/>
</dbReference>
<proteinExistence type="inferred from homology"/>
<accession>A0ABY5Y3B9</accession>
<reference evidence="8" key="1">
    <citation type="submission" date="2020-12" db="EMBL/GenBank/DDBJ databases">
        <title>Taurinivorans muris gen. nov., sp. nov., fundamental and realized metabolic niche of a ubiquitous sulfidogenic bacterium in the murine intestine.</title>
        <authorList>
            <person name="Ye H."/>
            <person name="Hanson B.T."/>
            <person name="Loy A."/>
        </authorList>
    </citation>
    <scope>NUCLEOTIDE SEQUENCE</scope>
    <source>
        <strain evidence="8">LT0009</strain>
    </source>
</reference>
<keyword evidence="4 6" id="KW-0689">Ribosomal protein</keyword>
<dbReference type="GO" id="GO:0005840">
    <property type="term" value="C:ribosome"/>
    <property type="evidence" value="ECO:0007669"/>
    <property type="project" value="UniProtKB-KW"/>
</dbReference>
<name>A0ABY5Y3B9_9BACT</name>
<dbReference type="RefSeq" id="WP_334315468.1">
    <property type="nucleotide sequence ID" value="NZ_CP065938.1"/>
</dbReference>
<sequence>MYAIIETCGKQFRVQEGNKIVIDRLAAEIGNEVTFDHVVMLGGDNAKFGAPYIDGAKVTAKVIEHGRGEKVIVFKKHRRKSYRKTQGHRQDYTALTITGINA</sequence>
<evidence type="ECO:0000256" key="5">
    <source>
        <dbReference type="ARBA" id="ARBA00023274"/>
    </source>
</evidence>
<dbReference type="Pfam" id="PF00829">
    <property type="entry name" value="Ribosomal_L21p"/>
    <property type="match status" value="1"/>
</dbReference>
<dbReference type="EMBL" id="CP065938">
    <property type="protein sequence ID" value="UWX05877.1"/>
    <property type="molecule type" value="Genomic_DNA"/>
</dbReference>
<dbReference type="InterPro" id="IPR028909">
    <property type="entry name" value="bL21-like"/>
</dbReference>
<comment type="similarity">
    <text evidence="1 6 7">Belongs to the bacterial ribosomal protein bL21 family.</text>
</comment>
<evidence type="ECO:0000256" key="1">
    <source>
        <dbReference type="ARBA" id="ARBA00008563"/>
    </source>
</evidence>
<dbReference type="PANTHER" id="PTHR21349:SF0">
    <property type="entry name" value="LARGE RIBOSOMAL SUBUNIT PROTEIN BL21M"/>
    <property type="match status" value="1"/>
</dbReference>
<keyword evidence="2 6" id="KW-0699">rRNA-binding</keyword>
<dbReference type="NCBIfam" id="TIGR00061">
    <property type="entry name" value="L21"/>
    <property type="match status" value="1"/>
</dbReference>
<protein>
    <recommendedName>
        <fullName evidence="6">Large ribosomal subunit protein bL21</fullName>
    </recommendedName>
</protein>
<keyword evidence="5 6" id="KW-0687">Ribonucleoprotein</keyword>
<evidence type="ECO:0000256" key="6">
    <source>
        <dbReference type="HAMAP-Rule" id="MF_01363"/>
    </source>
</evidence>
<comment type="subunit">
    <text evidence="6">Part of the 50S ribosomal subunit. Contacts protein L20.</text>
</comment>
<dbReference type="PANTHER" id="PTHR21349">
    <property type="entry name" value="50S RIBOSOMAL PROTEIN L21"/>
    <property type="match status" value="1"/>
</dbReference>
<dbReference type="InterPro" id="IPR001787">
    <property type="entry name" value="Ribosomal_bL21"/>
</dbReference>
<dbReference type="SUPFAM" id="SSF141091">
    <property type="entry name" value="L21p-like"/>
    <property type="match status" value="1"/>
</dbReference>
<keyword evidence="9" id="KW-1185">Reference proteome</keyword>
<evidence type="ECO:0000313" key="8">
    <source>
        <dbReference type="EMBL" id="UWX05877.1"/>
    </source>
</evidence>
<dbReference type="HAMAP" id="MF_01363">
    <property type="entry name" value="Ribosomal_bL21"/>
    <property type="match status" value="1"/>
</dbReference>
<dbReference type="Proteomes" id="UP001058120">
    <property type="component" value="Chromosome"/>
</dbReference>
<evidence type="ECO:0000256" key="3">
    <source>
        <dbReference type="ARBA" id="ARBA00022884"/>
    </source>
</evidence>
<evidence type="ECO:0000313" key="9">
    <source>
        <dbReference type="Proteomes" id="UP001058120"/>
    </source>
</evidence>